<sequence length="56" mass="6238">MKEAENHAMPERGSFPAWMLLLISHFPIFGDFYSITAYPNGGTTIVPRCHDGRGSI</sequence>
<reference evidence="1" key="1">
    <citation type="submission" date="2016-12" db="EMBL/GenBank/DDBJ databases">
        <title>The genomes of Aspergillus section Nigri reveals drivers in fungal speciation.</title>
        <authorList>
            <consortium name="DOE Joint Genome Institute"/>
            <person name="Vesth T.C."/>
            <person name="Nybo J."/>
            <person name="Theobald S."/>
            <person name="Brandl J."/>
            <person name="Frisvad J.C."/>
            <person name="Nielsen K.F."/>
            <person name="Lyhne E.K."/>
            <person name="Kogle M.E."/>
            <person name="Kuo A."/>
            <person name="Riley R."/>
            <person name="Clum A."/>
            <person name="Nolan M."/>
            <person name="Lipzen A."/>
            <person name="Salamov A."/>
            <person name="Henrissat B."/>
            <person name="Wiebenga A."/>
            <person name="De vries R.P."/>
            <person name="Grigoriev I.V."/>
            <person name="Mortensen U.H."/>
            <person name="Andersen M.R."/>
            <person name="Baker S.E."/>
        </authorList>
    </citation>
    <scope>NUCLEOTIDE SEQUENCE</scope>
    <source>
        <strain evidence="1">IBT 28561</strain>
    </source>
</reference>
<name>A0A2I1CVA6_ASPC2</name>
<accession>A0A2I1CVA6</accession>
<dbReference type="AlphaFoldDB" id="A0A2I1CVA6"/>
<keyword evidence="2" id="KW-1185">Reference proteome</keyword>
<dbReference type="EMBL" id="MSFM01000011">
    <property type="protein sequence ID" value="PKY01549.1"/>
    <property type="molecule type" value="Genomic_DNA"/>
</dbReference>
<dbReference type="GeneID" id="36545158"/>
<evidence type="ECO:0000313" key="2">
    <source>
        <dbReference type="Proteomes" id="UP000234254"/>
    </source>
</evidence>
<evidence type="ECO:0000313" key="1">
    <source>
        <dbReference type="EMBL" id="PKY01549.1"/>
    </source>
</evidence>
<protein>
    <submittedName>
        <fullName evidence="1">Uncharacterized protein</fullName>
    </submittedName>
</protein>
<comment type="caution">
    <text evidence="1">The sequence shown here is derived from an EMBL/GenBank/DDBJ whole genome shotgun (WGS) entry which is preliminary data.</text>
</comment>
<dbReference type="Proteomes" id="UP000234254">
    <property type="component" value="Unassembled WGS sequence"/>
</dbReference>
<proteinExistence type="predicted"/>
<dbReference type="RefSeq" id="XP_024690143.1">
    <property type="nucleotide sequence ID" value="XM_024837634.1"/>
</dbReference>
<organism evidence="1 2">
    <name type="scientific">Aspergillus campestris (strain IBT 28561)</name>
    <dbReference type="NCBI Taxonomy" id="1392248"/>
    <lineage>
        <taxon>Eukaryota</taxon>
        <taxon>Fungi</taxon>
        <taxon>Dikarya</taxon>
        <taxon>Ascomycota</taxon>
        <taxon>Pezizomycotina</taxon>
        <taxon>Eurotiomycetes</taxon>
        <taxon>Eurotiomycetidae</taxon>
        <taxon>Eurotiales</taxon>
        <taxon>Aspergillaceae</taxon>
        <taxon>Aspergillus</taxon>
        <taxon>Aspergillus subgen. Circumdati</taxon>
    </lineage>
</organism>
<feature type="non-terminal residue" evidence="1">
    <location>
        <position position="1"/>
    </location>
</feature>
<gene>
    <name evidence="1" type="ORF">P168DRAFT_292652</name>
</gene>
<dbReference type="VEuPathDB" id="FungiDB:P168DRAFT_292652"/>